<keyword evidence="1" id="KW-0812">Transmembrane</keyword>
<comment type="caution">
    <text evidence="2">The sequence shown here is derived from an EMBL/GenBank/DDBJ whole genome shotgun (WGS) entry which is preliminary data.</text>
</comment>
<dbReference type="OrthoDB" id="9950796at2"/>
<proteinExistence type="predicted"/>
<reference evidence="2 3" key="1">
    <citation type="submission" date="2019-05" db="EMBL/GenBank/DDBJ databases">
        <authorList>
            <person name="Hariharan J."/>
            <person name="Choudoir M.J."/>
            <person name="Diebold P."/>
            <person name="Panke-Buisse K."/>
            <person name="Buckley D.H."/>
        </authorList>
    </citation>
    <scope>NUCLEOTIDE SEQUENCE [LARGE SCALE GENOMIC DNA]</scope>
    <source>
        <strain evidence="2 3">SUN51</strain>
    </source>
</reference>
<evidence type="ECO:0000313" key="2">
    <source>
        <dbReference type="EMBL" id="KAA0921282.1"/>
    </source>
</evidence>
<evidence type="ECO:0000313" key="3">
    <source>
        <dbReference type="Proteomes" id="UP000324965"/>
    </source>
</evidence>
<dbReference type="EMBL" id="VDFC01000085">
    <property type="protein sequence ID" value="KAA0921282.1"/>
    <property type="molecule type" value="Genomic_DNA"/>
</dbReference>
<dbReference type="Proteomes" id="UP000324965">
    <property type="component" value="Unassembled WGS sequence"/>
</dbReference>
<protein>
    <submittedName>
        <fullName evidence="2">Uncharacterized protein</fullName>
    </submittedName>
</protein>
<feature type="transmembrane region" description="Helical" evidence="1">
    <location>
        <begin position="43"/>
        <end position="63"/>
    </location>
</feature>
<accession>A0A5A9ZX15</accession>
<gene>
    <name evidence="2" type="ORF">FGF04_36450</name>
</gene>
<keyword evidence="1" id="KW-1133">Transmembrane helix</keyword>
<keyword evidence="3" id="KW-1185">Reference proteome</keyword>
<name>A0A5A9ZX15_9ACTN</name>
<evidence type="ECO:0000256" key="1">
    <source>
        <dbReference type="SAM" id="Phobius"/>
    </source>
</evidence>
<sequence>MSERTWRIVPESQALSIAYLLIGALLAFNAVNQLRDDMAVLPLISGLAAVALVVTALMGLVHARTHTRTGTR</sequence>
<keyword evidence="1" id="KW-0472">Membrane</keyword>
<dbReference type="AlphaFoldDB" id="A0A5A9ZX15"/>
<organism evidence="2 3">
    <name type="scientific">Streptomyces apricus</name>
    <dbReference type="NCBI Taxonomy" id="1828112"/>
    <lineage>
        <taxon>Bacteria</taxon>
        <taxon>Bacillati</taxon>
        <taxon>Actinomycetota</taxon>
        <taxon>Actinomycetes</taxon>
        <taxon>Kitasatosporales</taxon>
        <taxon>Streptomycetaceae</taxon>
        <taxon>Streptomyces</taxon>
    </lineage>
</organism>
<feature type="transmembrane region" description="Helical" evidence="1">
    <location>
        <begin position="12"/>
        <end position="31"/>
    </location>
</feature>
<dbReference type="RefSeq" id="WP_149515684.1">
    <property type="nucleotide sequence ID" value="NZ_VDFC01000085.1"/>
</dbReference>